<reference evidence="2" key="1">
    <citation type="submission" date="2016-06" db="EMBL/GenBank/DDBJ databases">
        <authorList>
            <person name="Varghese N."/>
            <person name="Submissions Spin"/>
        </authorList>
    </citation>
    <scope>NUCLEOTIDE SEQUENCE [LARGE SCALE GENOMIC DNA]</scope>
    <source>
        <strain evidence="2">DSM 45794</strain>
    </source>
</reference>
<dbReference type="Proteomes" id="UP000199558">
    <property type="component" value="Unassembled WGS sequence"/>
</dbReference>
<keyword evidence="2" id="KW-1185">Reference proteome</keyword>
<proteinExistence type="predicted"/>
<accession>A0A1A9B2P2</accession>
<evidence type="ECO:0000313" key="1">
    <source>
        <dbReference type="EMBL" id="SBT63770.1"/>
    </source>
</evidence>
<dbReference type="Pfam" id="PF20199">
    <property type="entry name" value="RepSA"/>
    <property type="match status" value="1"/>
</dbReference>
<dbReference type="InterPro" id="IPR046828">
    <property type="entry name" value="RepSA"/>
</dbReference>
<dbReference type="EMBL" id="FLRH01000003">
    <property type="protein sequence ID" value="SBT63770.1"/>
    <property type="molecule type" value="Genomic_DNA"/>
</dbReference>
<sequence>MAADLIAVVPDQRTTTGPGLRPHRISSSGSFLGRDESALLRAAGPDYFGWLEHVQAAAGCSHPIRLSGEIATVDRATGQLLTTTATADLPDGEIYKPCGNRRHAVCPSCARTYQRDAYQLLRAGLAGGKGIPDTVAGHPAVFVTLTAPSFGTVHTRAVKRHTCAGRRRCDCRAEPCHPRRATDPTARPCEHGQPTVCWARHEDDDPRLGQPLCLDCHDYAGQVVWNHSAPELWRRTSEGIRKRLHARARQLGLPPVVQVTDSGTVRRVAPVKPSFGKVAEMQRRAVVHYHAIIRLDGVDVDPDAIVPPVGLGVDDLAAAVKHAAATVAFTTRPHPTNPAGWHITWGDPDKGIDVRTITADGEVTDGKVAGYLAKYATKSTEATGHVSRRLDSDVIDLYANEHGTHPERLIDACWTIGQHRDWQMLRRWAHMLGFGGHFLTKSRRYSVTFRILRDARIIWRRTELGHEYAEQPEETTLIIGLLSYAGSGWRTTGDALLANTAAAMARERRETAREEFAAVA</sequence>
<organism evidence="1 2">
    <name type="scientific">Micromonospora sediminicola</name>
    <dbReference type="NCBI Taxonomy" id="946078"/>
    <lineage>
        <taxon>Bacteria</taxon>
        <taxon>Bacillati</taxon>
        <taxon>Actinomycetota</taxon>
        <taxon>Actinomycetes</taxon>
        <taxon>Micromonosporales</taxon>
        <taxon>Micromonosporaceae</taxon>
        <taxon>Micromonospora</taxon>
    </lineage>
</organism>
<name>A0A1A9B2P2_9ACTN</name>
<evidence type="ECO:0008006" key="3">
    <source>
        <dbReference type="Google" id="ProtNLM"/>
    </source>
</evidence>
<protein>
    <recommendedName>
        <fullName evidence="3">Plasmid replication initiator protein</fullName>
    </recommendedName>
</protein>
<dbReference type="OrthoDB" id="3203793at2"/>
<gene>
    <name evidence="1" type="ORF">GA0070622_0735</name>
</gene>
<dbReference type="STRING" id="946078.GA0070622_0735"/>
<dbReference type="AlphaFoldDB" id="A0A1A9B2P2"/>
<evidence type="ECO:0000313" key="2">
    <source>
        <dbReference type="Proteomes" id="UP000199558"/>
    </source>
</evidence>
<dbReference type="RefSeq" id="WP_091568531.1">
    <property type="nucleotide sequence ID" value="NZ_FLRH01000003.1"/>
</dbReference>